<evidence type="ECO:0008006" key="5">
    <source>
        <dbReference type="Google" id="ProtNLM"/>
    </source>
</evidence>
<feature type="chain" id="PRO_5028805681" description="Cell surface glycoprotein 1" evidence="2">
    <location>
        <begin position="21"/>
        <end position="328"/>
    </location>
</feature>
<evidence type="ECO:0000313" key="4">
    <source>
        <dbReference type="Proteomes" id="UP000510686"/>
    </source>
</evidence>
<proteinExistence type="predicted"/>
<dbReference type="AlphaFoldDB" id="A0A7D5ZCB0"/>
<gene>
    <name evidence="3" type="ORF">G6M90_00g112180</name>
</gene>
<dbReference type="KEGG" id="mbrn:26246882"/>
<evidence type="ECO:0000313" key="3">
    <source>
        <dbReference type="EMBL" id="QLI74786.1"/>
    </source>
</evidence>
<dbReference type="Proteomes" id="UP000510686">
    <property type="component" value="Chromosome 7"/>
</dbReference>
<dbReference type="OrthoDB" id="4160690at2759"/>
<dbReference type="RefSeq" id="XP_014540288.2">
    <property type="nucleotide sequence ID" value="XM_014684802.2"/>
</dbReference>
<accession>A0A7D5ZCB0</accession>
<sequence length="328" mass="35565">MHSITATAAVAIALAYFANAAPISPVPGLTELSAWETIFSDPNVNPEDYGLSQAEQRERYREDCHKVCGKVIQLIAKDGCDSDWKGYEKSCETCFYNRFIDGSEFREKWGNGLKKALGICGITVPEEIPKEMDADGCLVEKPSPAKPDAEKTATETPSAENPDSEKPDTVKPDTVKPDTVKPDTVKPDTVKPDTVKPDTVKPDTVKPDTVKPDTVKPDTVKPDTVKPDTVKPDTEKPPAGQSNTESKEGGVGQSTNPQEETSEYISEYNCHAACGGIITKGREGKCKELKEQFVPVCEKCAIRTGIWGIYKCGARAGARKCGVQVNPQ</sequence>
<feature type="compositionally biased region" description="Basic and acidic residues" evidence="1">
    <location>
        <begin position="163"/>
        <end position="236"/>
    </location>
</feature>
<feature type="signal peptide" evidence="2">
    <location>
        <begin position="1"/>
        <end position="20"/>
    </location>
</feature>
<dbReference type="GeneID" id="26246882"/>
<feature type="region of interest" description="Disordered" evidence="1">
    <location>
        <begin position="137"/>
        <end position="262"/>
    </location>
</feature>
<evidence type="ECO:0000256" key="2">
    <source>
        <dbReference type="SAM" id="SignalP"/>
    </source>
</evidence>
<keyword evidence="4" id="KW-1185">Reference proteome</keyword>
<protein>
    <recommendedName>
        <fullName evidence="5">Cell surface glycoprotein 1</fullName>
    </recommendedName>
</protein>
<evidence type="ECO:0000256" key="1">
    <source>
        <dbReference type="SAM" id="MobiDB-lite"/>
    </source>
</evidence>
<reference evidence="3 4" key="1">
    <citation type="submission" date="2020-07" db="EMBL/GenBank/DDBJ databases">
        <title>Telomere length de novo assembly of all 7 chromosomes of the fungus, Metarhizium brunneum, using a novel assembly pipeline.</title>
        <authorList>
            <person name="Saud z."/>
            <person name="Kortsinoglou A."/>
            <person name="Kouvelis V.N."/>
            <person name="Butt T.M."/>
        </authorList>
    </citation>
    <scope>NUCLEOTIDE SEQUENCE [LARGE SCALE GENOMIC DNA]</scope>
    <source>
        <strain evidence="3 4">4556</strain>
    </source>
</reference>
<organism evidence="3 4">
    <name type="scientific">Metarhizium brunneum</name>
    <dbReference type="NCBI Taxonomy" id="500148"/>
    <lineage>
        <taxon>Eukaryota</taxon>
        <taxon>Fungi</taxon>
        <taxon>Dikarya</taxon>
        <taxon>Ascomycota</taxon>
        <taxon>Pezizomycotina</taxon>
        <taxon>Sordariomycetes</taxon>
        <taxon>Hypocreomycetidae</taxon>
        <taxon>Hypocreales</taxon>
        <taxon>Clavicipitaceae</taxon>
        <taxon>Metarhizium</taxon>
    </lineage>
</organism>
<name>A0A7D5ZCB0_9HYPO</name>
<keyword evidence="2" id="KW-0732">Signal</keyword>
<dbReference type="EMBL" id="CP058938">
    <property type="protein sequence ID" value="QLI74786.1"/>
    <property type="molecule type" value="Genomic_DNA"/>
</dbReference>